<dbReference type="SUPFAM" id="SSF63829">
    <property type="entry name" value="Calcium-dependent phosphotriesterase"/>
    <property type="match status" value="1"/>
</dbReference>
<keyword evidence="4" id="KW-1185">Reference proteome</keyword>
<dbReference type="Gene3D" id="2.120.10.30">
    <property type="entry name" value="TolB, C-terminal domain"/>
    <property type="match status" value="1"/>
</dbReference>
<evidence type="ECO:0000259" key="2">
    <source>
        <dbReference type="Pfam" id="PF08450"/>
    </source>
</evidence>
<dbReference type="PRINTS" id="PR01790">
    <property type="entry name" value="SMP30FAMILY"/>
</dbReference>
<name>A0ABU5QC59_9BACT</name>
<dbReference type="GO" id="GO:0016787">
    <property type="term" value="F:hydrolase activity"/>
    <property type="evidence" value="ECO:0007669"/>
    <property type="project" value="UniProtKB-KW"/>
</dbReference>
<dbReference type="PANTHER" id="PTHR10907:SF47">
    <property type="entry name" value="REGUCALCIN"/>
    <property type="match status" value="1"/>
</dbReference>
<sequence>MTQIKAQLFYESDCLLGEGPLWDFENKKIYWVDIEGCKVHSLDLINKEHKFWRTPAMVGAVSLTNKKDILLLGMQGQLALLNTISDNIEVCGKIDESKTKNRCNDGQIDALGRLWIGTMQVSNQKNEGSLFCVSSDMKPAVKLTNLGISNGIGWSLDDKTLYFIDSMDNCIKAFDFDLLNKNIGEPITIYKVKKDEVPDGMCVDSEGMLWVAFWDGFRVARINPNSGEEIAEVVVPVPLVTSCTFVGENLDQLIITTARVGLSKEQLETYPLSGSIFITNPGTTGRKVNVFECG</sequence>
<evidence type="ECO:0000313" key="4">
    <source>
        <dbReference type="Proteomes" id="UP001302949"/>
    </source>
</evidence>
<dbReference type="EMBL" id="JAYFUM010000017">
    <property type="protein sequence ID" value="MEA5140435.1"/>
    <property type="molecule type" value="Genomic_DNA"/>
</dbReference>
<dbReference type="InterPro" id="IPR011042">
    <property type="entry name" value="6-blade_b-propeller_TolB-like"/>
</dbReference>
<dbReference type="RefSeq" id="WP_323297589.1">
    <property type="nucleotide sequence ID" value="NZ_JAYFUM010000017.1"/>
</dbReference>
<feature type="domain" description="SMP-30/Gluconolactonase/LRE-like region" evidence="2">
    <location>
        <begin position="16"/>
        <end position="259"/>
    </location>
</feature>
<dbReference type="Pfam" id="PF08450">
    <property type="entry name" value="SGL"/>
    <property type="match status" value="1"/>
</dbReference>
<dbReference type="Proteomes" id="UP001302949">
    <property type="component" value="Unassembled WGS sequence"/>
</dbReference>
<dbReference type="EC" id="3.1.1.99" evidence="3"/>
<dbReference type="InterPro" id="IPR005511">
    <property type="entry name" value="SMP-30"/>
</dbReference>
<evidence type="ECO:0000313" key="3">
    <source>
        <dbReference type="EMBL" id="MEA5140435.1"/>
    </source>
</evidence>
<keyword evidence="3" id="KW-0378">Hydrolase</keyword>
<reference evidence="3 4" key="1">
    <citation type="submission" date="2023-12" db="EMBL/GenBank/DDBJ databases">
        <title>Novel species of the genus Arcicella isolated from rivers.</title>
        <authorList>
            <person name="Lu H."/>
        </authorList>
    </citation>
    <scope>NUCLEOTIDE SEQUENCE [LARGE SCALE GENOMIC DNA]</scope>
    <source>
        <strain evidence="3 4">KCTC 23307</strain>
    </source>
</reference>
<evidence type="ECO:0000256" key="1">
    <source>
        <dbReference type="ARBA" id="ARBA00008853"/>
    </source>
</evidence>
<comment type="similarity">
    <text evidence="1">Belongs to the SMP-30/CGR1 family.</text>
</comment>
<dbReference type="PANTHER" id="PTHR10907">
    <property type="entry name" value="REGUCALCIN"/>
    <property type="match status" value="1"/>
</dbReference>
<dbReference type="InterPro" id="IPR013658">
    <property type="entry name" value="SGL"/>
</dbReference>
<organism evidence="3 4">
    <name type="scientific">Arcicella rigui</name>
    <dbReference type="NCBI Taxonomy" id="797020"/>
    <lineage>
        <taxon>Bacteria</taxon>
        <taxon>Pseudomonadati</taxon>
        <taxon>Bacteroidota</taxon>
        <taxon>Cytophagia</taxon>
        <taxon>Cytophagales</taxon>
        <taxon>Flectobacillaceae</taxon>
        <taxon>Arcicella</taxon>
    </lineage>
</organism>
<comment type="caution">
    <text evidence="3">The sequence shown here is derived from an EMBL/GenBank/DDBJ whole genome shotgun (WGS) entry which is preliminary data.</text>
</comment>
<protein>
    <submittedName>
        <fullName evidence="3">SMP-30/gluconolactonase/LRE family protein</fullName>
        <ecNumber evidence="3">3.1.1.99</ecNumber>
    </submittedName>
</protein>
<gene>
    <name evidence="3" type="ORF">VB248_14885</name>
</gene>
<accession>A0ABU5QC59</accession>
<proteinExistence type="inferred from homology"/>